<evidence type="ECO:0000313" key="2">
    <source>
        <dbReference type="EMBL" id="KAA2239623.1"/>
    </source>
</evidence>
<keyword evidence="3" id="KW-1185">Reference proteome</keyword>
<feature type="domain" description="LPS-assembly protein LptD central" evidence="1">
    <location>
        <begin position="238"/>
        <end position="714"/>
    </location>
</feature>
<evidence type="ECO:0000259" key="1">
    <source>
        <dbReference type="Pfam" id="PF19838"/>
    </source>
</evidence>
<organism evidence="2 3">
    <name type="scientific">Chitinophaga agrisoli</name>
    <dbReference type="NCBI Taxonomy" id="2607653"/>
    <lineage>
        <taxon>Bacteria</taxon>
        <taxon>Pseudomonadati</taxon>
        <taxon>Bacteroidota</taxon>
        <taxon>Chitinophagia</taxon>
        <taxon>Chitinophagales</taxon>
        <taxon>Chitinophagaceae</taxon>
        <taxon>Chitinophaga</taxon>
    </lineage>
</organism>
<dbReference type="GO" id="GO:1990351">
    <property type="term" value="C:transporter complex"/>
    <property type="evidence" value="ECO:0007669"/>
    <property type="project" value="TreeGrafter"/>
</dbReference>
<dbReference type="Pfam" id="PF19838">
    <property type="entry name" value="LptD_2"/>
    <property type="match status" value="1"/>
</dbReference>
<dbReference type="InterPro" id="IPR045659">
    <property type="entry name" value="LptD_2"/>
</dbReference>
<name>A0A5B2VJ56_9BACT</name>
<dbReference type="RefSeq" id="WP_149840802.1">
    <property type="nucleotide sequence ID" value="NZ_VUOC01000004.1"/>
</dbReference>
<proteinExistence type="predicted"/>
<reference evidence="2 3" key="1">
    <citation type="submission" date="2019-09" db="EMBL/GenBank/DDBJ databases">
        <title>Chitinophaga ginsengihumi sp. nov., isolated from soil of ginseng rhizosphere.</title>
        <authorList>
            <person name="Lee J."/>
        </authorList>
    </citation>
    <scope>NUCLEOTIDE SEQUENCE [LARGE SCALE GENOMIC DNA]</scope>
    <source>
        <strain evidence="2 3">BN140078</strain>
    </source>
</reference>
<reference evidence="2 3" key="2">
    <citation type="submission" date="2019-09" db="EMBL/GenBank/DDBJ databases">
        <authorList>
            <person name="Jin C."/>
        </authorList>
    </citation>
    <scope>NUCLEOTIDE SEQUENCE [LARGE SCALE GENOMIC DNA]</scope>
    <source>
        <strain evidence="2 3">BN140078</strain>
    </source>
</reference>
<sequence length="910" mass="102993">MAGTFLAFFFIIDAFAWAGPHRSGYFNKSFTDTVPLPQDTIPLKKLPVRAVTPRDTTRPDTLPLLNDSTRTADTTIIDTLYVPKLSKDSLDDKVDYKAKDSIVLMVPDKRFYLYGNANTKYKTVDLTAERMNFSQATGVLEATTAQDTSNKPFGRPVMKDGESNFDSDTLRYNFNSQRAKIYHTRSQYGEGYVHSEQTKREADNTIFGFKNGYTTCNLDTPHFQFRARKIKVIPDKLVISGPANLEIEGVPTPLFIPFAIFPITQGQRSGILPPQYVVNAQKGVGLENGGYYVGLGEYFDLTMRGSVYSYGSWSMTATPTYRKRYKYNGGLNLSFATTRFGDPEVKSEFTRSRDFRVTWNHSMDSKARPGVNFGANVNFGTSTYNTFNTFDYASRVNNTIGSSISFSKTWQGKPYNLTMSLNHQQTLAQRDVFISFPDASFNVNTIYPFQPKELVGTPKWYQKIGVSYSTVLRNSVNFKDTMFLKKEMWDRLQTGMQHTLPVSFSIPIGTFTLSPGINYSEYWYTRSMTRKWNPKKFNPATDTLGGLDTTYQTGFFAARQASASVSLSTAVYGMYTFKKGSKIKAIRHVMRPTMSLSYQPDLAGKSYYPVRYGFDSTDVTRASHYEGSVVGVPSEGKAGLISFGLDNNLEMKVASKKDTSSAKEKKIKLLDGFGINGSYNLMADSFKLSTFSIYARTNLFDKLNISASGNLDPYVVDNRGHRLDKYVFSSGQLSLGRLTNANITMSTSFQSADKKSKEKEQQKDDLINQENNDAAFQAQQRQMEMVRNNPGEYVDFDIPWRIDLSYSLTYSKSIIPDSGGVVVNFNQYVNFNGDFSLTPKWKIGLNSGFDFINRQIAYTNMYISRDLHCWQMSINLIPFGTYRQFSITISPKSGLLRDLRINRTRQFYDF</sequence>
<accession>A0A5B2VJ56</accession>
<dbReference type="GO" id="GO:0009279">
    <property type="term" value="C:cell outer membrane"/>
    <property type="evidence" value="ECO:0007669"/>
    <property type="project" value="TreeGrafter"/>
</dbReference>
<dbReference type="PANTHER" id="PTHR30189">
    <property type="entry name" value="LPS-ASSEMBLY PROTEIN"/>
    <property type="match status" value="1"/>
</dbReference>
<dbReference type="EMBL" id="VUOC01000004">
    <property type="protein sequence ID" value="KAA2239623.1"/>
    <property type="molecule type" value="Genomic_DNA"/>
</dbReference>
<dbReference type="PANTHER" id="PTHR30189:SF1">
    <property type="entry name" value="LPS-ASSEMBLY PROTEIN LPTD"/>
    <property type="match status" value="1"/>
</dbReference>
<dbReference type="AlphaFoldDB" id="A0A5B2VJ56"/>
<gene>
    <name evidence="2" type="ORF">F0L74_25880</name>
</gene>
<dbReference type="Proteomes" id="UP000324611">
    <property type="component" value="Unassembled WGS sequence"/>
</dbReference>
<comment type="caution">
    <text evidence="2">The sequence shown here is derived from an EMBL/GenBank/DDBJ whole genome shotgun (WGS) entry which is preliminary data.</text>
</comment>
<protein>
    <submittedName>
        <fullName evidence="2">LPS-assembly protein LptD</fullName>
    </submittedName>
</protein>
<evidence type="ECO:0000313" key="3">
    <source>
        <dbReference type="Proteomes" id="UP000324611"/>
    </source>
</evidence>
<dbReference type="InterPro" id="IPR050218">
    <property type="entry name" value="LptD"/>
</dbReference>